<sequence length="197" mass="23219">MNWTLVVLGVLLIGCQSSPETSFRNLNKAFISWHFKYHPIESTRYGMKDNYGNFREISISGREEYSADISRFLIELSQIDATKISPEERIDYNILFSQLEQMKLIMDIIKPWEWNPLWILDEISTGFYILSEREQIDMGDRIEAIQSQLVKLPLLLSNSKEILTTYSMLHRHYSLEKIEKLIRLLQQLPLKLNSDNM</sequence>
<accession>A0A382Z5F2</accession>
<evidence type="ECO:0000313" key="1">
    <source>
        <dbReference type="EMBL" id="SVD90305.1"/>
    </source>
</evidence>
<name>A0A382Z5F2_9ZZZZ</name>
<feature type="non-terminal residue" evidence="1">
    <location>
        <position position="197"/>
    </location>
</feature>
<proteinExistence type="predicted"/>
<organism evidence="1">
    <name type="scientific">marine metagenome</name>
    <dbReference type="NCBI Taxonomy" id="408172"/>
    <lineage>
        <taxon>unclassified sequences</taxon>
        <taxon>metagenomes</taxon>
        <taxon>ecological metagenomes</taxon>
    </lineage>
</organism>
<reference evidence="1" key="1">
    <citation type="submission" date="2018-05" db="EMBL/GenBank/DDBJ databases">
        <authorList>
            <person name="Lanie J.A."/>
            <person name="Ng W.-L."/>
            <person name="Kazmierczak K.M."/>
            <person name="Andrzejewski T.M."/>
            <person name="Davidsen T.M."/>
            <person name="Wayne K.J."/>
            <person name="Tettelin H."/>
            <person name="Glass J.I."/>
            <person name="Rusch D."/>
            <person name="Podicherti R."/>
            <person name="Tsui H.-C.T."/>
            <person name="Winkler M.E."/>
        </authorList>
    </citation>
    <scope>NUCLEOTIDE SEQUENCE</scope>
</reference>
<evidence type="ECO:0008006" key="2">
    <source>
        <dbReference type="Google" id="ProtNLM"/>
    </source>
</evidence>
<gene>
    <name evidence="1" type="ORF">METZ01_LOCUS443159</name>
</gene>
<protein>
    <recommendedName>
        <fullName evidence="2">DUF885 domain-containing protein</fullName>
    </recommendedName>
</protein>
<feature type="non-terminal residue" evidence="1">
    <location>
        <position position="1"/>
    </location>
</feature>
<dbReference type="EMBL" id="UINC01180886">
    <property type="protein sequence ID" value="SVD90305.1"/>
    <property type="molecule type" value="Genomic_DNA"/>
</dbReference>
<dbReference type="AlphaFoldDB" id="A0A382Z5F2"/>